<dbReference type="Pfam" id="PF13561">
    <property type="entry name" value="adh_short_C2"/>
    <property type="match status" value="1"/>
</dbReference>
<dbReference type="PROSITE" id="PS00061">
    <property type="entry name" value="ADH_SHORT"/>
    <property type="match status" value="1"/>
</dbReference>
<dbReference type="AlphaFoldDB" id="A0A923T942"/>
<dbReference type="FunFam" id="3.40.50.720:FF:000084">
    <property type="entry name" value="Short-chain dehydrogenase reductase"/>
    <property type="match status" value="1"/>
</dbReference>
<sequence length="255" mass="26561">MVTIDFSKKTVLVTGSSKGVGAATARLFAEAGARVCVHYHRDLEGAKEVLASLPGAGHCLLQANLTDPNAARLLVDSAVMKLGRLDVLVNNAGVFRPHPVDGSMPFDEWLKTFNETIQTNLVGPAATAYTAIQHMRRQGSGAIINVGSRGAFRGEAGQVGYGAAKAGLHALSQSLAQAVGGDHITVHAIAPGFIETAMARPHLQGAAGEAVKAQSPLNRVATVVEVARAILYLATPEAKFTTGAVLDFNGASYLR</sequence>
<dbReference type="PRINTS" id="PR00080">
    <property type="entry name" value="SDRFAMILY"/>
</dbReference>
<name>A0A923T942_9BACT</name>
<dbReference type="Proteomes" id="UP000650081">
    <property type="component" value="Unassembled WGS sequence"/>
</dbReference>
<dbReference type="Gene3D" id="3.40.50.720">
    <property type="entry name" value="NAD(P)-binding Rossmann-like Domain"/>
    <property type="match status" value="1"/>
</dbReference>
<dbReference type="InterPro" id="IPR002347">
    <property type="entry name" value="SDR_fam"/>
</dbReference>
<dbReference type="PRINTS" id="PR00081">
    <property type="entry name" value="GDHRDH"/>
</dbReference>
<dbReference type="PANTHER" id="PTHR43639">
    <property type="entry name" value="OXIDOREDUCTASE, SHORT-CHAIN DEHYDROGENASE/REDUCTASE FAMILY (AFU_ORTHOLOGUE AFUA_5G02870)"/>
    <property type="match status" value="1"/>
</dbReference>
<dbReference type="SMART" id="SM00822">
    <property type="entry name" value="PKS_KR"/>
    <property type="match status" value="1"/>
</dbReference>
<reference evidence="4" key="1">
    <citation type="submission" date="2020-08" db="EMBL/GenBank/DDBJ databases">
        <title>Lewinella bacteria from marine environments.</title>
        <authorList>
            <person name="Zhong Y."/>
        </authorList>
    </citation>
    <scope>NUCLEOTIDE SEQUENCE</scope>
    <source>
        <strain evidence="4">KCTC 42187</strain>
    </source>
</reference>
<keyword evidence="5" id="KW-1185">Reference proteome</keyword>
<keyword evidence="2" id="KW-0560">Oxidoreductase</keyword>
<evidence type="ECO:0000313" key="5">
    <source>
        <dbReference type="Proteomes" id="UP000650081"/>
    </source>
</evidence>
<dbReference type="PANTHER" id="PTHR43639:SF1">
    <property type="entry name" value="SHORT-CHAIN DEHYDROGENASE_REDUCTASE FAMILY PROTEIN"/>
    <property type="match status" value="1"/>
</dbReference>
<comment type="similarity">
    <text evidence="1">Belongs to the short-chain dehydrogenases/reductases (SDR) family.</text>
</comment>
<evidence type="ECO:0000313" key="4">
    <source>
        <dbReference type="EMBL" id="MBC6995169.1"/>
    </source>
</evidence>
<gene>
    <name evidence="4" type="ORF">H9S92_13395</name>
</gene>
<feature type="domain" description="Ketoreductase" evidence="3">
    <location>
        <begin position="9"/>
        <end position="192"/>
    </location>
</feature>
<evidence type="ECO:0000256" key="2">
    <source>
        <dbReference type="ARBA" id="ARBA00023002"/>
    </source>
</evidence>
<comment type="caution">
    <text evidence="4">The sequence shown here is derived from an EMBL/GenBank/DDBJ whole genome shotgun (WGS) entry which is preliminary data.</text>
</comment>
<dbReference type="InterPro" id="IPR036291">
    <property type="entry name" value="NAD(P)-bd_dom_sf"/>
</dbReference>
<evidence type="ECO:0000259" key="3">
    <source>
        <dbReference type="SMART" id="SM00822"/>
    </source>
</evidence>
<dbReference type="CDD" id="cd05233">
    <property type="entry name" value="SDR_c"/>
    <property type="match status" value="1"/>
</dbReference>
<dbReference type="EMBL" id="JACSIT010000118">
    <property type="protein sequence ID" value="MBC6995169.1"/>
    <property type="molecule type" value="Genomic_DNA"/>
</dbReference>
<accession>A0A923T942</accession>
<proteinExistence type="inferred from homology"/>
<dbReference type="RefSeq" id="WP_187467216.1">
    <property type="nucleotide sequence ID" value="NZ_JACSIT010000118.1"/>
</dbReference>
<dbReference type="InterPro" id="IPR020904">
    <property type="entry name" value="Sc_DH/Rdtase_CS"/>
</dbReference>
<protein>
    <submittedName>
        <fullName evidence="4">SDR family oxidoreductase</fullName>
    </submittedName>
</protein>
<evidence type="ECO:0000256" key="1">
    <source>
        <dbReference type="ARBA" id="ARBA00006484"/>
    </source>
</evidence>
<organism evidence="4 5">
    <name type="scientific">Neolewinella lacunae</name>
    <dbReference type="NCBI Taxonomy" id="1517758"/>
    <lineage>
        <taxon>Bacteria</taxon>
        <taxon>Pseudomonadati</taxon>
        <taxon>Bacteroidota</taxon>
        <taxon>Saprospiria</taxon>
        <taxon>Saprospirales</taxon>
        <taxon>Lewinellaceae</taxon>
        <taxon>Neolewinella</taxon>
    </lineage>
</organism>
<dbReference type="SUPFAM" id="SSF51735">
    <property type="entry name" value="NAD(P)-binding Rossmann-fold domains"/>
    <property type="match status" value="1"/>
</dbReference>
<dbReference type="GO" id="GO:0016491">
    <property type="term" value="F:oxidoreductase activity"/>
    <property type="evidence" value="ECO:0007669"/>
    <property type="project" value="UniProtKB-KW"/>
</dbReference>
<dbReference type="InterPro" id="IPR057326">
    <property type="entry name" value="KR_dom"/>
</dbReference>